<evidence type="ECO:0000256" key="1">
    <source>
        <dbReference type="SAM" id="MobiDB-lite"/>
    </source>
</evidence>
<feature type="chain" id="PRO_5046134066" evidence="2">
    <location>
        <begin position="34"/>
        <end position="461"/>
    </location>
</feature>
<evidence type="ECO:0000313" key="3">
    <source>
        <dbReference type="EMBL" id="WIY51214.1"/>
    </source>
</evidence>
<dbReference type="InterPro" id="IPR021204">
    <property type="entry name" value="Integr_conj_element_PFL4711"/>
</dbReference>
<evidence type="ECO:0000313" key="4">
    <source>
        <dbReference type="Proteomes" id="UP001242732"/>
    </source>
</evidence>
<sequence>MSPFALPRLRLRPVLVAACTAAALLAGASPASAQPVSSSSLYYRMGGGSPGGAAPNRGMMANQFSAGVRANYSCGRFDIGASWSSLMNGISNLGATISGAIQAGIAALPLYFLQRAQPGLYQLFQNFSQKADLLVASSLKSCEDMEALIKAGKDPYEDYVALAKGDAWKIAASTGGNVVDAKIAINKNEVAQRAGLPWVFGTRAGGAGTAPIQPVRDLAVAGYNLTINKTASTISTANYGSSSLASTRLVQAFKTPDDLAKWSTEVLGDQKIYLCTQDSSCPTATSTVTATGLGPKFEQELESVLPTMRTLAEANTVGQADLVKVSAPGMAVSPQLMDAMRKLPKDVRSVAVNRLAQEIAMHKVVDKALVARNALISGLSLPQASANGQVNSEVQTKIDRLTQYINDLMYEFRIRKEMTGETALAIMQNQLAAGASSNAVTGGSRADPAPVFDGRVEVPKQ</sequence>
<feature type="signal peptide" evidence="2">
    <location>
        <begin position="1"/>
        <end position="33"/>
    </location>
</feature>
<organism evidence="3 4">
    <name type="scientific">Paracidovorax citrulli</name>
    <name type="common">Acidovorax citrulli</name>
    <dbReference type="NCBI Taxonomy" id="80869"/>
    <lineage>
        <taxon>Bacteria</taxon>
        <taxon>Pseudomonadati</taxon>
        <taxon>Pseudomonadota</taxon>
        <taxon>Betaproteobacteria</taxon>
        <taxon>Burkholderiales</taxon>
        <taxon>Comamonadaceae</taxon>
        <taxon>Paracidovorax</taxon>
    </lineage>
</organism>
<reference evidence="3 4" key="1">
    <citation type="submission" date="2023-06" db="EMBL/GenBank/DDBJ databases">
        <authorList>
            <person name="Ham H."/>
            <person name="Park D.S."/>
        </authorList>
    </citation>
    <scope>NUCLEOTIDE SEQUENCE [LARGE SCALE GENOMIC DNA]</scope>
    <source>
        <strain evidence="3 4">KACC 17005</strain>
    </source>
</reference>
<dbReference type="NCBIfam" id="TIGR03755">
    <property type="entry name" value="conj_TIGR03755"/>
    <property type="match status" value="1"/>
</dbReference>
<keyword evidence="2" id="KW-0732">Signal</keyword>
<gene>
    <name evidence="3" type="ORF">QRO08_11830</name>
</gene>
<proteinExistence type="predicted"/>
<name>A0ABY9AW99_PARCI</name>
<evidence type="ECO:0000256" key="2">
    <source>
        <dbReference type="SAM" id="SignalP"/>
    </source>
</evidence>
<dbReference type="Proteomes" id="UP001242732">
    <property type="component" value="Chromosome"/>
</dbReference>
<dbReference type="RefSeq" id="WP_011795842.1">
    <property type="nucleotide sequence ID" value="NZ_CP023687.1"/>
</dbReference>
<protein>
    <submittedName>
        <fullName evidence="3">Integrating conjugative element protein</fullName>
    </submittedName>
</protein>
<dbReference type="EMBL" id="CP127363">
    <property type="protein sequence ID" value="WIY51214.1"/>
    <property type="molecule type" value="Genomic_DNA"/>
</dbReference>
<keyword evidence="4" id="KW-1185">Reference proteome</keyword>
<accession>A0ABY9AW99</accession>
<feature type="region of interest" description="Disordered" evidence="1">
    <location>
        <begin position="437"/>
        <end position="461"/>
    </location>
</feature>